<proteinExistence type="predicted"/>
<dbReference type="GO" id="GO:0004190">
    <property type="term" value="F:aspartic-type endopeptidase activity"/>
    <property type="evidence" value="ECO:0007669"/>
    <property type="project" value="InterPro"/>
</dbReference>
<reference evidence="2" key="1">
    <citation type="submission" date="2018-11" db="EMBL/GenBank/DDBJ databases">
        <authorList>
            <consortium name="Pathogen Informatics"/>
        </authorList>
    </citation>
    <scope>NUCLEOTIDE SEQUENCE [LARGE SCALE GENOMIC DNA]</scope>
</reference>
<dbReference type="InterPro" id="IPR001969">
    <property type="entry name" value="Aspartic_peptidase_AS"/>
</dbReference>
<gene>
    <name evidence="2" type="ORF">HPBE_LOCUS22626</name>
</gene>
<dbReference type="AlphaFoldDB" id="A0A3P8CSS1"/>
<accession>A0A3P8CSS1</accession>
<name>A0A3P8CSS1_HELPZ</name>
<dbReference type="PROSITE" id="PS50175">
    <property type="entry name" value="ASP_PROT_RETROV"/>
    <property type="match status" value="1"/>
</dbReference>
<evidence type="ECO:0000313" key="2">
    <source>
        <dbReference type="EMBL" id="VDP33780.1"/>
    </source>
</evidence>
<sequence length="317" mass="36678">MYIFFASGLRRHNTGDQDVRGLSKMDPLSALLQAVQKQLDLQSRRMDEQGATMKIMEKLSALYVVRSTLVIKDNHAIFDSLHCRIENSATILNEDALLTSDSSATSPKQSSELSWSEILEVMERQFGSAKTLFRRRLECFKMRYEGQEFNNYELLIKTKWANAKLNAMDFDSLQCLVYAARFQGPEFADYHIHLLRKLDQSEKDTLKDFTAECQLIRSYKEDSQMLEGDPSVNLILRKRTFQRKKKHVQRNEPHAIRYLSDPKEPKQRSGSTIRYCRNRQVNNVVAALIRNDHPHLDVFINSIELLLDTGAEITIIS</sequence>
<organism evidence="2">
    <name type="scientific">Heligmosomoides polygyrus</name>
    <name type="common">Parasitic roundworm</name>
    <dbReference type="NCBI Taxonomy" id="6339"/>
    <lineage>
        <taxon>Eukaryota</taxon>
        <taxon>Metazoa</taxon>
        <taxon>Ecdysozoa</taxon>
        <taxon>Nematoda</taxon>
        <taxon>Chromadorea</taxon>
        <taxon>Rhabditida</taxon>
        <taxon>Rhabditina</taxon>
        <taxon>Rhabditomorpha</taxon>
        <taxon>Strongyloidea</taxon>
        <taxon>Heligmosomidae</taxon>
        <taxon>Heligmosomoides</taxon>
    </lineage>
</organism>
<feature type="domain" description="Peptidase A2" evidence="1">
    <location>
        <begin position="303"/>
        <end position="317"/>
    </location>
</feature>
<dbReference type="GO" id="GO:0006508">
    <property type="term" value="P:proteolysis"/>
    <property type="evidence" value="ECO:0007669"/>
    <property type="project" value="InterPro"/>
</dbReference>
<evidence type="ECO:0000259" key="1">
    <source>
        <dbReference type="PROSITE" id="PS50175"/>
    </source>
</evidence>
<dbReference type="EMBL" id="UZAH01034189">
    <property type="protein sequence ID" value="VDP33780.1"/>
    <property type="molecule type" value="Genomic_DNA"/>
</dbReference>
<protein>
    <recommendedName>
        <fullName evidence="1">Peptidase A2 domain-containing protein</fullName>
    </recommendedName>
</protein>
<dbReference type="PROSITE" id="PS00141">
    <property type="entry name" value="ASP_PROTEASE"/>
    <property type="match status" value="1"/>
</dbReference>
<dbReference type="InterPro" id="IPR001995">
    <property type="entry name" value="Peptidase_A2_cat"/>
</dbReference>